<dbReference type="InParanoid" id="E1ZYJ1"/>
<keyword evidence="3" id="KW-1185">Reference proteome</keyword>
<evidence type="ECO:0000256" key="1">
    <source>
        <dbReference type="SAM" id="MobiDB-lite"/>
    </source>
</evidence>
<dbReference type="Proteomes" id="UP000000311">
    <property type="component" value="Unassembled WGS sequence"/>
</dbReference>
<feature type="compositionally biased region" description="Basic and acidic residues" evidence="1">
    <location>
        <begin position="25"/>
        <end position="38"/>
    </location>
</feature>
<proteinExistence type="predicted"/>
<evidence type="ECO:0000313" key="2">
    <source>
        <dbReference type="EMBL" id="EFN73745.1"/>
    </source>
</evidence>
<reference evidence="2 3" key="1">
    <citation type="journal article" date="2010" name="Science">
        <title>Genomic comparison of the ants Camponotus floridanus and Harpegnathos saltator.</title>
        <authorList>
            <person name="Bonasio R."/>
            <person name="Zhang G."/>
            <person name="Ye C."/>
            <person name="Mutti N.S."/>
            <person name="Fang X."/>
            <person name="Qin N."/>
            <person name="Donahue G."/>
            <person name="Yang P."/>
            <person name="Li Q."/>
            <person name="Li C."/>
            <person name="Zhang P."/>
            <person name="Huang Z."/>
            <person name="Berger S.L."/>
            <person name="Reinberg D."/>
            <person name="Wang J."/>
            <person name="Liebig J."/>
        </authorList>
    </citation>
    <scope>NUCLEOTIDE SEQUENCE [LARGE SCALE GENOMIC DNA]</scope>
    <source>
        <strain evidence="3">C129</strain>
    </source>
</reference>
<evidence type="ECO:0000313" key="3">
    <source>
        <dbReference type="Proteomes" id="UP000000311"/>
    </source>
</evidence>
<dbReference type="AlphaFoldDB" id="E1ZYJ1"/>
<feature type="region of interest" description="Disordered" evidence="1">
    <location>
        <begin position="1"/>
        <end position="38"/>
    </location>
</feature>
<feature type="compositionally biased region" description="Polar residues" evidence="1">
    <location>
        <begin position="136"/>
        <end position="155"/>
    </location>
</feature>
<gene>
    <name evidence="2" type="ORF">EAG_03074</name>
</gene>
<accession>E1ZYJ1</accession>
<organism evidence="3">
    <name type="scientific">Camponotus floridanus</name>
    <name type="common">Florida carpenter ant</name>
    <dbReference type="NCBI Taxonomy" id="104421"/>
    <lineage>
        <taxon>Eukaryota</taxon>
        <taxon>Metazoa</taxon>
        <taxon>Ecdysozoa</taxon>
        <taxon>Arthropoda</taxon>
        <taxon>Hexapoda</taxon>
        <taxon>Insecta</taxon>
        <taxon>Pterygota</taxon>
        <taxon>Neoptera</taxon>
        <taxon>Endopterygota</taxon>
        <taxon>Hymenoptera</taxon>
        <taxon>Apocrita</taxon>
        <taxon>Aculeata</taxon>
        <taxon>Formicoidea</taxon>
        <taxon>Formicidae</taxon>
        <taxon>Formicinae</taxon>
        <taxon>Camponotus</taxon>
    </lineage>
</organism>
<feature type="compositionally biased region" description="Basic residues" evidence="1">
    <location>
        <begin position="1"/>
        <end position="11"/>
    </location>
</feature>
<dbReference type="EMBL" id="GL435225">
    <property type="protein sequence ID" value="EFN73745.1"/>
    <property type="molecule type" value="Genomic_DNA"/>
</dbReference>
<sequence>MEKLKQSRTPRRVMGQYQPHGCGHQQREESHQDNEQRARRVGGIRIRSCTQAEIFFPRLSWQKWVQTNPTQLIKLKKSKLNYTEICNKTEYTVADYENRRHYTENKGINLNYPKLKAEVKEKERNGRKRLRLADGQQRQKTWYPSGLSSDQQNRNKGTRRKWTKGAASLIPLLHVTENARPSGIMPRFPATAGRTVALAIRDFILWGVSPLCSTIILPAVHEERQVLTGNGDEQEEYPRIHESADGEEATAAAGWEGSPPVHHAPRRIADLAWDIQSLENMRVLIRSEKRVLVLEINSSKIKI</sequence>
<protein>
    <submittedName>
        <fullName evidence="2">Uncharacterized protein</fullName>
    </submittedName>
</protein>
<name>E1ZYJ1_CAMFO</name>
<feature type="region of interest" description="Disordered" evidence="1">
    <location>
        <begin position="123"/>
        <end position="161"/>
    </location>
</feature>